<dbReference type="RefSeq" id="WP_030404839.1">
    <property type="nucleotide sequence ID" value="NZ_BBOK01000003.1"/>
</dbReference>
<keyword evidence="8 9" id="KW-0012">Acyltransferase</keyword>
<reference evidence="12 13" key="1">
    <citation type="submission" date="2024-10" db="EMBL/GenBank/DDBJ databases">
        <title>The Natural Products Discovery Center: Release of the First 8490 Sequenced Strains for Exploring Actinobacteria Biosynthetic Diversity.</title>
        <authorList>
            <person name="Kalkreuter E."/>
            <person name="Kautsar S.A."/>
            <person name="Yang D."/>
            <person name="Bader C.D."/>
            <person name="Teijaro C.N."/>
            <person name="Fluegel L."/>
            <person name="Davis C.M."/>
            <person name="Simpson J.R."/>
            <person name="Lauterbach L."/>
            <person name="Steele A.D."/>
            <person name="Gui C."/>
            <person name="Meng S."/>
            <person name="Li G."/>
            <person name="Viehrig K."/>
            <person name="Ye F."/>
            <person name="Su P."/>
            <person name="Kiefer A.F."/>
            <person name="Nichols A."/>
            <person name="Cepeda A.J."/>
            <person name="Yan W."/>
            <person name="Fan B."/>
            <person name="Jiang Y."/>
            <person name="Adhikari A."/>
            <person name="Zheng C.-J."/>
            <person name="Schuster L."/>
            <person name="Cowan T.M."/>
            <person name="Smanski M.J."/>
            <person name="Chevrette M.G."/>
            <person name="De Carvalho L.P.S."/>
            <person name="Shen B."/>
        </authorList>
    </citation>
    <scope>NUCLEOTIDE SEQUENCE [LARGE SCALE GENOMIC DNA]</scope>
    <source>
        <strain evidence="12 13">NPDC093086</strain>
    </source>
</reference>
<comment type="similarity">
    <text evidence="1 9">Belongs to the thiolase-like superfamily. FabH family.</text>
</comment>
<evidence type="ECO:0000256" key="1">
    <source>
        <dbReference type="ARBA" id="ARBA00008642"/>
    </source>
</evidence>
<dbReference type="InterPro" id="IPR016039">
    <property type="entry name" value="Thiolase-like"/>
</dbReference>
<comment type="caution">
    <text evidence="12">The sequence shown here is derived from an EMBL/GenBank/DDBJ whole genome shotgun (WGS) entry which is preliminary data.</text>
</comment>
<dbReference type="EC" id="2.3.1.180" evidence="9"/>
<sequence>MPGNRIAAMGHHQPSRVLSNADLEQMVETSDDWIRRRTGIATRRIAGEDESVTDMAAAAAAKALAASGLAPAEIGFVTVATCSAMDRCPSIAAQVAARLGIPSAVCFDLNNGCAGFTTALAGADHALRAGAARHALVVGAEKMSDVTDWSDRRTCVLLADGAGAAVISPTEAGDDGIGPVVWGSDPTRGDAVRLRDSWQPKFTQEGQTVFRWATTELPAFVEDACRRAGIATTDLAAVVTHQANLRIIEALTRRLALRDDVVIARDVVDSGNTSAASVPLALSKLVERGEVPAGAPVLLFSFGGGLSWAGQVVACP</sequence>
<keyword evidence="6 9" id="KW-0443">Lipid metabolism</keyword>
<keyword evidence="13" id="KW-1185">Reference proteome</keyword>
<dbReference type="HAMAP" id="MF_01815">
    <property type="entry name" value="FabH"/>
    <property type="match status" value="1"/>
</dbReference>
<dbReference type="CDD" id="cd00830">
    <property type="entry name" value="KAS_III"/>
    <property type="match status" value="1"/>
</dbReference>
<evidence type="ECO:0000256" key="3">
    <source>
        <dbReference type="ARBA" id="ARBA00022516"/>
    </source>
</evidence>
<keyword evidence="3 9" id="KW-0444">Lipid biosynthesis</keyword>
<dbReference type="InterPro" id="IPR013751">
    <property type="entry name" value="ACP_syn_III_N"/>
</dbReference>
<evidence type="ECO:0000313" key="12">
    <source>
        <dbReference type="EMBL" id="MFJ6040590.1"/>
    </source>
</evidence>
<evidence type="ECO:0000259" key="10">
    <source>
        <dbReference type="Pfam" id="PF08541"/>
    </source>
</evidence>
<keyword evidence="2 9" id="KW-0963">Cytoplasm</keyword>
<dbReference type="InterPro" id="IPR013747">
    <property type="entry name" value="ACP_syn_III_C"/>
</dbReference>
<keyword evidence="5 9" id="KW-0276">Fatty acid metabolism</keyword>
<evidence type="ECO:0000313" key="13">
    <source>
        <dbReference type="Proteomes" id="UP001617907"/>
    </source>
</evidence>
<comment type="subunit">
    <text evidence="9">Homodimer.</text>
</comment>
<dbReference type="NCBIfam" id="TIGR00747">
    <property type="entry name" value="fabH"/>
    <property type="match status" value="1"/>
</dbReference>
<evidence type="ECO:0000256" key="5">
    <source>
        <dbReference type="ARBA" id="ARBA00022832"/>
    </source>
</evidence>
<evidence type="ECO:0000256" key="2">
    <source>
        <dbReference type="ARBA" id="ARBA00022490"/>
    </source>
</evidence>
<dbReference type="Gene3D" id="3.40.47.10">
    <property type="match status" value="1"/>
</dbReference>
<protein>
    <recommendedName>
        <fullName evidence="9">Beta-ketoacyl-[acyl-carrier-protein] synthase III</fullName>
        <shortName evidence="9">Beta-ketoacyl-ACP synthase III</shortName>
        <shortName evidence="9">KAS III</shortName>
        <ecNumber evidence="9">2.3.1.180</ecNumber>
    </recommendedName>
    <alternativeName>
        <fullName evidence="9">3-oxoacyl-[acyl-carrier-protein] synthase 3</fullName>
    </alternativeName>
    <alternativeName>
        <fullName evidence="9">3-oxoacyl-[acyl-carrier-protein] synthase III</fullName>
    </alternativeName>
</protein>
<feature type="active site" evidence="9">
    <location>
        <position position="113"/>
    </location>
</feature>
<dbReference type="NCBIfam" id="NF006829">
    <property type="entry name" value="PRK09352.1"/>
    <property type="match status" value="1"/>
</dbReference>
<keyword evidence="4 9" id="KW-0808">Transferase</keyword>
<comment type="pathway">
    <text evidence="9">Lipid metabolism; fatty acid biosynthesis.</text>
</comment>
<dbReference type="Proteomes" id="UP001617907">
    <property type="component" value="Unassembled WGS sequence"/>
</dbReference>
<evidence type="ECO:0000256" key="8">
    <source>
        <dbReference type="ARBA" id="ARBA00023315"/>
    </source>
</evidence>
<keyword evidence="7 9" id="KW-0275">Fatty acid biosynthesis</keyword>
<evidence type="ECO:0000256" key="9">
    <source>
        <dbReference type="HAMAP-Rule" id="MF_01815"/>
    </source>
</evidence>
<feature type="domain" description="Beta-ketoacyl-[acyl-carrier-protein] synthase III C-terminal" evidence="10">
    <location>
        <begin position="225"/>
        <end position="313"/>
    </location>
</feature>
<dbReference type="SUPFAM" id="SSF53901">
    <property type="entry name" value="Thiolase-like"/>
    <property type="match status" value="1"/>
</dbReference>
<feature type="domain" description="Beta-ketoacyl-[acyl-carrier-protein] synthase III N-terminal" evidence="11">
    <location>
        <begin position="107"/>
        <end position="186"/>
    </location>
</feature>
<feature type="active site" evidence="9">
    <location>
        <position position="272"/>
    </location>
</feature>
<organism evidence="12 13">
    <name type="scientific">Streptomyces ardesiacus</name>
    <dbReference type="NCBI Taxonomy" id="285564"/>
    <lineage>
        <taxon>Bacteria</taxon>
        <taxon>Bacillati</taxon>
        <taxon>Actinomycetota</taxon>
        <taxon>Actinomycetes</taxon>
        <taxon>Kitasatosporales</taxon>
        <taxon>Streptomycetaceae</taxon>
        <taxon>Streptomyces</taxon>
    </lineage>
</organism>
<dbReference type="PANTHER" id="PTHR34069:SF2">
    <property type="entry name" value="BETA-KETOACYL-[ACYL-CARRIER-PROTEIN] SYNTHASE III"/>
    <property type="match status" value="1"/>
</dbReference>
<evidence type="ECO:0000256" key="7">
    <source>
        <dbReference type="ARBA" id="ARBA00023160"/>
    </source>
</evidence>
<keyword evidence="9" id="KW-0511">Multifunctional enzyme</keyword>
<proteinExistence type="inferred from homology"/>
<evidence type="ECO:0000256" key="6">
    <source>
        <dbReference type="ARBA" id="ARBA00023098"/>
    </source>
</evidence>
<evidence type="ECO:0000256" key="4">
    <source>
        <dbReference type="ARBA" id="ARBA00022679"/>
    </source>
</evidence>
<dbReference type="GO" id="GO:0033818">
    <property type="term" value="F:beta-ketoacyl-acyl-carrier-protein synthase III activity"/>
    <property type="evidence" value="ECO:0007669"/>
    <property type="project" value="UniProtKB-EC"/>
</dbReference>
<comment type="function">
    <text evidence="9">Catalyzes the condensation reaction of fatty acid synthesis by the addition to an acyl acceptor of two carbons from malonyl-ACP. Catalyzes the first condensation reaction which initiates fatty acid synthesis and may therefore play a role in governing the total rate of fatty acid production. Possesses both acetoacetyl-ACP synthase and acetyl transacylase activities. Its substrate specificity determines the biosynthesis of branched-chain and/or straight-chain of fatty acids.</text>
</comment>
<dbReference type="EMBL" id="JBIVPC010000019">
    <property type="protein sequence ID" value="MFJ6040590.1"/>
    <property type="molecule type" value="Genomic_DNA"/>
</dbReference>
<dbReference type="Pfam" id="PF08541">
    <property type="entry name" value="ACP_syn_III_C"/>
    <property type="match status" value="1"/>
</dbReference>
<comment type="domain">
    <text evidence="9">The last Arg residue of the ACP-binding site is essential for the weak association between ACP/AcpP and FabH.</text>
</comment>
<evidence type="ECO:0000259" key="11">
    <source>
        <dbReference type="Pfam" id="PF08545"/>
    </source>
</evidence>
<dbReference type="InterPro" id="IPR004655">
    <property type="entry name" value="FabH"/>
</dbReference>
<gene>
    <name evidence="9" type="primary">fabH</name>
    <name evidence="12" type="ORF">ACIQFM_30600</name>
</gene>
<feature type="region of interest" description="ACP-binding" evidence="9">
    <location>
        <begin position="242"/>
        <end position="246"/>
    </location>
</feature>
<comment type="catalytic activity">
    <reaction evidence="9">
        <text>malonyl-[ACP] + acetyl-CoA + H(+) = 3-oxobutanoyl-[ACP] + CO2 + CoA</text>
        <dbReference type="Rhea" id="RHEA:12080"/>
        <dbReference type="Rhea" id="RHEA-COMP:9623"/>
        <dbReference type="Rhea" id="RHEA-COMP:9625"/>
        <dbReference type="ChEBI" id="CHEBI:15378"/>
        <dbReference type="ChEBI" id="CHEBI:16526"/>
        <dbReference type="ChEBI" id="CHEBI:57287"/>
        <dbReference type="ChEBI" id="CHEBI:57288"/>
        <dbReference type="ChEBI" id="CHEBI:78449"/>
        <dbReference type="ChEBI" id="CHEBI:78450"/>
        <dbReference type="EC" id="2.3.1.180"/>
    </reaction>
</comment>
<feature type="active site" evidence="9">
    <location>
        <position position="241"/>
    </location>
</feature>
<comment type="subcellular location">
    <subcellularLocation>
        <location evidence="9">Cytoplasm</location>
    </subcellularLocation>
</comment>
<dbReference type="GeneID" id="95506119"/>
<accession>A0ABW8HKG6</accession>
<name>A0ABW8HKG6_9ACTN</name>
<dbReference type="PANTHER" id="PTHR34069">
    <property type="entry name" value="3-OXOACYL-[ACYL-CARRIER-PROTEIN] SYNTHASE 3"/>
    <property type="match status" value="1"/>
</dbReference>
<dbReference type="Pfam" id="PF08545">
    <property type="entry name" value="ACP_syn_III"/>
    <property type="match status" value="1"/>
</dbReference>